<protein>
    <submittedName>
        <fullName evidence="2">Methyltransferase domain protein</fullName>
    </submittedName>
</protein>
<dbReference type="GO" id="GO:0032259">
    <property type="term" value="P:methylation"/>
    <property type="evidence" value="ECO:0007669"/>
    <property type="project" value="UniProtKB-KW"/>
</dbReference>
<dbReference type="Gene3D" id="3.40.50.150">
    <property type="entry name" value="Vaccinia Virus protein VP39"/>
    <property type="match status" value="1"/>
</dbReference>
<sequence length="201" mass="23437">MDEQAWERLLNIKTAGRDDSQFDGEHHPYEPTPYAVLERLISTGYIGKRSTLIDYGSGKGRVSLFLAHETRCRCIGVEFDERLWERSLDNQKTAVAGKRVEFIHGDAVAFKVPKEVDCCFLFNPFALHTLKRVLANIFDSVYQEPRRLRFFFYYPYEETEAFLLNHVNLTVEDIIDCRDLFDGTDRREKILVLTVDEKIFG</sequence>
<organism evidence="2">
    <name type="scientific">Veillonella ratti</name>
    <dbReference type="NCBI Taxonomy" id="103892"/>
    <lineage>
        <taxon>Bacteria</taxon>
        <taxon>Bacillati</taxon>
        <taxon>Bacillota</taxon>
        <taxon>Negativicutes</taxon>
        <taxon>Veillonellales</taxon>
        <taxon>Veillonellaceae</taxon>
        <taxon>Veillonella</taxon>
    </lineage>
</organism>
<dbReference type="RefSeq" id="WP_156704960.1">
    <property type="nucleotide sequence ID" value="NZ_CACRUX010000053.1"/>
</dbReference>
<name>A0A6N3CPV9_9FIRM</name>
<dbReference type="Pfam" id="PF13649">
    <property type="entry name" value="Methyltransf_25"/>
    <property type="match status" value="1"/>
</dbReference>
<keyword evidence="2" id="KW-0808">Transferase</keyword>
<dbReference type="SUPFAM" id="SSF53335">
    <property type="entry name" value="S-adenosyl-L-methionine-dependent methyltransferases"/>
    <property type="match status" value="1"/>
</dbReference>
<dbReference type="CDD" id="cd02440">
    <property type="entry name" value="AdoMet_MTases"/>
    <property type="match status" value="1"/>
</dbReference>
<accession>A0A6N3CPV9</accession>
<dbReference type="AlphaFoldDB" id="A0A6N3CPV9"/>
<gene>
    <name evidence="2" type="ORF">VRLFYP33_01399</name>
</gene>
<evidence type="ECO:0000313" key="2">
    <source>
        <dbReference type="EMBL" id="VYU19026.1"/>
    </source>
</evidence>
<evidence type="ECO:0000259" key="1">
    <source>
        <dbReference type="Pfam" id="PF13649"/>
    </source>
</evidence>
<reference evidence="2" key="1">
    <citation type="submission" date="2019-11" db="EMBL/GenBank/DDBJ databases">
        <authorList>
            <person name="Feng L."/>
        </authorList>
    </citation>
    <scope>NUCLEOTIDE SEQUENCE</scope>
    <source>
        <strain evidence="2">VrattiLFYP33</strain>
    </source>
</reference>
<dbReference type="GO" id="GO:0008168">
    <property type="term" value="F:methyltransferase activity"/>
    <property type="evidence" value="ECO:0007669"/>
    <property type="project" value="UniProtKB-KW"/>
</dbReference>
<feature type="domain" description="Methyltransferase" evidence="1">
    <location>
        <begin position="53"/>
        <end position="139"/>
    </location>
</feature>
<dbReference type="InterPro" id="IPR029063">
    <property type="entry name" value="SAM-dependent_MTases_sf"/>
</dbReference>
<keyword evidence="2" id="KW-0489">Methyltransferase</keyword>
<proteinExistence type="predicted"/>
<dbReference type="EMBL" id="CACRUX010000053">
    <property type="protein sequence ID" value="VYU19026.1"/>
    <property type="molecule type" value="Genomic_DNA"/>
</dbReference>
<dbReference type="InterPro" id="IPR041698">
    <property type="entry name" value="Methyltransf_25"/>
</dbReference>